<evidence type="ECO:0000256" key="1">
    <source>
        <dbReference type="ARBA" id="ARBA00001946"/>
    </source>
</evidence>
<dbReference type="CDD" id="cd09725">
    <property type="entry name" value="Cas2_I_II_III"/>
    <property type="match status" value="1"/>
</dbReference>
<keyword evidence="4 9" id="KW-0479">Metal-binding</keyword>
<keyword evidence="3 9" id="KW-0540">Nuclease</keyword>
<dbReference type="Gene3D" id="3.30.70.240">
    <property type="match status" value="1"/>
</dbReference>
<keyword evidence="7 9" id="KW-0460">Magnesium</keyword>
<comment type="subunit">
    <text evidence="9">Homodimer, forms a heterotetramer with a Cas1 homodimer.</text>
</comment>
<keyword evidence="6 9" id="KW-0378">Hydrolase</keyword>
<organism evidence="10">
    <name type="scientific">Roseihalotalea indica</name>
    <dbReference type="NCBI Taxonomy" id="2867963"/>
    <lineage>
        <taxon>Bacteria</taxon>
        <taxon>Pseudomonadati</taxon>
        <taxon>Bacteroidota</taxon>
        <taxon>Cytophagia</taxon>
        <taxon>Cytophagales</taxon>
        <taxon>Catalimonadaceae</taxon>
        <taxon>Roseihalotalea</taxon>
    </lineage>
</organism>
<keyword evidence="8 9" id="KW-0051">Antiviral defense</keyword>
<accession>A0AA49GGZ8</accession>
<dbReference type="GO" id="GO:0004521">
    <property type="term" value="F:RNA endonuclease activity"/>
    <property type="evidence" value="ECO:0007669"/>
    <property type="project" value="InterPro"/>
</dbReference>
<dbReference type="GO" id="GO:0046872">
    <property type="term" value="F:metal ion binding"/>
    <property type="evidence" value="ECO:0007669"/>
    <property type="project" value="UniProtKB-UniRule"/>
</dbReference>
<dbReference type="EC" id="3.1.-.-" evidence="9"/>
<dbReference type="GO" id="GO:0051607">
    <property type="term" value="P:defense response to virus"/>
    <property type="evidence" value="ECO:0007669"/>
    <property type="project" value="UniProtKB-UniRule"/>
</dbReference>
<evidence type="ECO:0000313" key="10">
    <source>
        <dbReference type="EMBL" id="WKN34417.1"/>
    </source>
</evidence>
<comment type="similarity">
    <text evidence="2 9">Belongs to the CRISPR-associated endoribonuclease Cas2 protein family.</text>
</comment>
<name>A0AA49GGZ8_9BACT</name>
<dbReference type="Pfam" id="PF09827">
    <property type="entry name" value="CRISPR_Cas2"/>
    <property type="match status" value="1"/>
</dbReference>
<dbReference type="GO" id="GO:0043571">
    <property type="term" value="P:maintenance of CRISPR repeat elements"/>
    <property type="evidence" value="ECO:0007669"/>
    <property type="project" value="UniProtKB-UniRule"/>
</dbReference>
<evidence type="ECO:0000256" key="8">
    <source>
        <dbReference type="ARBA" id="ARBA00023118"/>
    </source>
</evidence>
<evidence type="ECO:0000256" key="3">
    <source>
        <dbReference type="ARBA" id="ARBA00022722"/>
    </source>
</evidence>
<dbReference type="PANTHER" id="PTHR34405">
    <property type="entry name" value="CRISPR-ASSOCIATED ENDORIBONUCLEASE CAS2"/>
    <property type="match status" value="1"/>
</dbReference>
<gene>
    <name evidence="9 10" type="primary">cas2</name>
    <name evidence="10" type="ORF">K4G66_18740</name>
</gene>
<dbReference type="HAMAP" id="MF_01471">
    <property type="entry name" value="Cas2"/>
    <property type="match status" value="1"/>
</dbReference>
<sequence>MYIILVYDVGEKRVGKMLKLCRRYLNWIQNSVFEGELSEVQLKQLKGEANRIMEENDSLILFKSREARWLEKEVIGEEKASTDQIL</sequence>
<dbReference type="GO" id="GO:0016787">
    <property type="term" value="F:hydrolase activity"/>
    <property type="evidence" value="ECO:0007669"/>
    <property type="project" value="UniProtKB-KW"/>
</dbReference>
<evidence type="ECO:0000256" key="4">
    <source>
        <dbReference type="ARBA" id="ARBA00022723"/>
    </source>
</evidence>
<keyword evidence="5 9" id="KW-0255">Endonuclease</keyword>
<dbReference type="NCBIfam" id="TIGR01573">
    <property type="entry name" value="cas2"/>
    <property type="match status" value="1"/>
</dbReference>
<proteinExistence type="inferred from homology"/>
<dbReference type="AlphaFoldDB" id="A0AA49GGZ8"/>
<dbReference type="PANTHER" id="PTHR34405:SF1">
    <property type="entry name" value="CRISPR-ASSOCIATED ENDORIBONUCLEASE CAS2"/>
    <property type="match status" value="1"/>
</dbReference>
<feature type="binding site" evidence="9">
    <location>
        <position position="8"/>
    </location>
    <ligand>
        <name>Mg(2+)</name>
        <dbReference type="ChEBI" id="CHEBI:18420"/>
        <note>catalytic</note>
    </ligand>
</feature>
<evidence type="ECO:0000256" key="7">
    <source>
        <dbReference type="ARBA" id="ARBA00022842"/>
    </source>
</evidence>
<evidence type="ECO:0000256" key="6">
    <source>
        <dbReference type="ARBA" id="ARBA00022801"/>
    </source>
</evidence>
<reference evidence="10" key="2">
    <citation type="journal article" date="2024" name="Antonie Van Leeuwenhoek">
        <title>Roseihalotalea indica gen. nov., sp. nov., a halophilic Bacteroidetes from mesopelagic Southwest Indian Ocean with higher carbohydrate metabolic potential.</title>
        <authorList>
            <person name="Chen B."/>
            <person name="Zhang M."/>
            <person name="Lin D."/>
            <person name="Ye J."/>
            <person name="Tang K."/>
        </authorList>
    </citation>
    <scope>NUCLEOTIDE SEQUENCE</scope>
    <source>
        <strain evidence="10">TK19036</strain>
    </source>
</reference>
<dbReference type="InterPro" id="IPR021127">
    <property type="entry name" value="CRISPR_associated_Cas2"/>
</dbReference>
<evidence type="ECO:0000256" key="9">
    <source>
        <dbReference type="HAMAP-Rule" id="MF_01471"/>
    </source>
</evidence>
<comment type="function">
    <text evidence="9">CRISPR (clustered regularly interspaced short palindromic repeat), is an adaptive immune system that provides protection against mobile genetic elements (viruses, transposable elements and conjugative plasmids). CRISPR clusters contain sequences complementary to antecedent mobile elements and target invading nucleic acids. CRISPR clusters are transcribed and processed into CRISPR RNA (crRNA). Functions as a ssRNA-specific endoribonuclease. Involved in the integration of spacer DNA into the CRISPR cassette.</text>
</comment>
<reference evidence="10" key="1">
    <citation type="journal article" date="2023" name="Comput. Struct. Biotechnol. J.">
        <title>Discovery of a novel marine Bacteroidetes with a rich repertoire of carbohydrate-active enzymes.</title>
        <authorList>
            <person name="Chen B."/>
            <person name="Liu G."/>
            <person name="Chen Q."/>
            <person name="Wang H."/>
            <person name="Liu L."/>
            <person name="Tang K."/>
        </authorList>
    </citation>
    <scope>NUCLEOTIDE SEQUENCE</scope>
    <source>
        <strain evidence="10">TK19036</strain>
    </source>
</reference>
<comment type="cofactor">
    <cofactor evidence="1 9">
        <name>Mg(2+)</name>
        <dbReference type="ChEBI" id="CHEBI:18420"/>
    </cofactor>
</comment>
<dbReference type="SUPFAM" id="SSF143430">
    <property type="entry name" value="TTP0101/SSO1404-like"/>
    <property type="match status" value="1"/>
</dbReference>
<dbReference type="EMBL" id="CP120682">
    <property type="protein sequence ID" value="WKN34417.1"/>
    <property type="molecule type" value="Genomic_DNA"/>
</dbReference>
<evidence type="ECO:0000256" key="2">
    <source>
        <dbReference type="ARBA" id="ARBA00009959"/>
    </source>
</evidence>
<dbReference type="InterPro" id="IPR019199">
    <property type="entry name" value="Virulence_VapD/CRISPR_Cas2"/>
</dbReference>
<evidence type="ECO:0000256" key="5">
    <source>
        <dbReference type="ARBA" id="ARBA00022759"/>
    </source>
</evidence>
<protein>
    <recommendedName>
        <fullName evidence="9">CRISPR-associated endoribonuclease Cas2</fullName>
        <ecNumber evidence="9">3.1.-.-</ecNumber>
    </recommendedName>
</protein>